<gene>
    <name evidence="1" type="ORF">NIES2119_09265</name>
</gene>
<dbReference type="AlphaFoldDB" id="A0A1U7IN42"/>
<sequence length="196" mass="22582">MTPSHNIQIFGEFLAEIPVSHDYLTLNFSPTSETRKRCWEHNGISADFLGDYFAAFFPGDPTAKNKINRKNTVKSIVSYIANELLENAVKYSDRTANLPISITLYLYEEELIFFVTNYAHETTIKKYQKFITELLDSDPDEFYTRQMEKTALGNGESQLGLLTMVNDYSAHLGWKFDHLHHDSEIVHVSVMARFDI</sequence>
<dbReference type="EMBL" id="MRCE01000007">
    <property type="protein sequence ID" value="OKH38768.1"/>
    <property type="molecule type" value="Genomic_DNA"/>
</dbReference>
<dbReference type="Proteomes" id="UP000185860">
    <property type="component" value="Unassembled WGS sequence"/>
</dbReference>
<dbReference type="InterPro" id="IPR058084">
    <property type="entry name" value="Slr1658-like"/>
</dbReference>
<keyword evidence="1" id="KW-0067">ATP-binding</keyword>
<organism evidence="1 2">
    <name type="scientific">[Phormidium ambiguum] IAM M-71</name>
    <dbReference type="NCBI Taxonomy" id="454136"/>
    <lineage>
        <taxon>Bacteria</taxon>
        <taxon>Bacillati</taxon>
        <taxon>Cyanobacteriota</taxon>
        <taxon>Cyanophyceae</taxon>
        <taxon>Oscillatoriophycideae</taxon>
        <taxon>Aerosakkonematales</taxon>
        <taxon>Aerosakkonemataceae</taxon>
        <taxon>Floridanema</taxon>
    </lineage>
</organism>
<protein>
    <submittedName>
        <fullName evidence="1">ATP-binding protein</fullName>
    </submittedName>
</protein>
<evidence type="ECO:0000313" key="2">
    <source>
        <dbReference type="Proteomes" id="UP000185860"/>
    </source>
</evidence>
<keyword evidence="1" id="KW-0547">Nucleotide-binding</keyword>
<dbReference type="RefSeq" id="WP_073593180.1">
    <property type="nucleotide sequence ID" value="NZ_MRCE01000007.1"/>
</dbReference>
<dbReference type="GO" id="GO:0005524">
    <property type="term" value="F:ATP binding"/>
    <property type="evidence" value="ECO:0007669"/>
    <property type="project" value="UniProtKB-KW"/>
</dbReference>
<dbReference type="OrthoDB" id="5488639at2"/>
<proteinExistence type="predicted"/>
<dbReference type="STRING" id="454136.NIES2119_09265"/>
<reference evidence="1 2" key="1">
    <citation type="submission" date="2016-11" db="EMBL/GenBank/DDBJ databases">
        <title>Draft Genome Sequences of Nine Cyanobacterial Strains from Diverse Habitats.</title>
        <authorList>
            <person name="Zhu T."/>
            <person name="Hou S."/>
            <person name="Lu X."/>
            <person name="Hess W.R."/>
        </authorList>
    </citation>
    <scope>NUCLEOTIDE SEQUENCE [LARGE SCALE GENOMIC DNA]</scope>
    <source>
        <strain evidence="1 2">IAM M-71</strain>
    </source>
</reference>
<accession>A0A1U7IN42</accession>
<dbReference type="NCBIfam" id="NF047703">
    <property type="entry name" value="slr1658_superfam"/>
    <property type="match status" value="1"/>
</dbReference>
<name>A0A1U7IN42_9CYAN</name>
<comment type="caution">
    <text evidence="1">The sequence shown here is derived from an EMBL/GenBank/DDBJ whole genome shotgun (WGS) entry which is preliminary data.</text>
</comment>
<evidence type="ECO:0000313" key="1">
    <source>
        <dbReference type="EMBL" id="OKH38768.1"/>
    </source>
</evidence>